<dbReference type="Proteomes" id="UP001165740">
    <property type="component" value="Chromosome 7"/>
</dbReference>
<feature type="chain" id="PRO_5040740169" evidence="1">
    <location>
        <begin position="36"/>
        <end position="514"/>
    </location>
</feature>
<dbReference type="GeneID" id="129927280"/>
<accession>A0A9W3AWN0</accession>
<name>A0A9W3AWN0_BIOGL</name>
<dbReference type="OrthoDB" id="6192398at2759"/>
<proteinExistence type="predicted"/>
<dbReference type="OMA" id="TQSCPKE"/>
<evidence type="ECO:0000313" key="3">
    <source>
        <dbReference type="RefSeq" id="XP_055891626.1"/>
    </source>
</evidence>
<sequence length="514" mass="56979">MVKVFTAECLKIMKMNIHFLQELLLALLIVSTVHCVSKNDFDSAVAATARKCQITFKACREQIASLNEYYKTNEFCKMFLIGYIDDVDPFDCMVSNGLCTSDEFDELIGVACDGNFKTDFSDSEYENYFYHAIDSTSAGCQDQVLFCINISVVATVLKQEEKFCALFDLDINGINSRTCLTQAGHCSVAEFLLLKTAACDFNEKTETQGVSDTLLITSQSCQSAIENCTVLNQTAFSSIRNKEYCEPMASNTAMSCLVGSDKCSDFEFQLLNNEACENRDAFSKLSSMCIHTVETCAAISPLAQYLFKIEEYCDLFEMNFNGVSAYQCLVEIGLCTDSEYYALRLAMCDDPGSQFILDNALLYVLLRFASKPCQNNVVDCIFKSIIATLLKADNQYCQLMTFSTNNKNANTCLQNCSSTELDYFRRASCDTSLAQLQPSAFTKAVMSTSQPCKNQIENCAFGSNLAFASIQGGQYCKIMNKYQAGAETYACLVGSGGCTDNEYQIMEDAACDNE</sequence>
<dbReference type="RefSeq" id="XP_055891626.1">
    <property type="nucleotide sequence ID" value="XM_056035651.1"/>
</dbReference>
<protein>
    <submittedName>
        <fullName evidence="3">Uncharacterized protein LOC129927280 isoform X1</fullName>
    </submittedName>
</protein>
<reference evidence="3" key="1">
    <citation type="submission" date="2025-08" db="UniProtKB">
        <authorList>
            <consortium name="RefSeq"/>
        </authorList>
    </citation>
    <scope>IDENTIFICATION</scope>
</reference>
<keyword evidence="1" id="KW-0732">Signal</keyword>
<gene>
    <name evidence="3" type="primary">LOC129927280</name>
</gene>
<evidence type="ECO:0000313" key="2">
    <source>
        <dbReference type="Proteomes" id="UP001165740"/>
    </source>
</evidence>
<feature type="signal peptide" evidence="1">
    <location>
        <begin position="1"/>
        <end position="35"/>
    </location>
</feature>
<keyword evidence="2" id="KW-1185">Reference proteome</keyword>
<evidence type="ECO:0000256" key="1">
    <source>
        <dbReference type="SAM" id="SignalP"/>
    </source>
</evidence>
<organism evidence="2 3">
    <name type="scientific">Biomphalaria glabrata</name>
    <name type="common">Bloodfluke planorb</name>
    <name type="synonym">Freshwater snail</name>
    <dbReference type="NCBI Taxonomy" id="6526"/>
    <lineage>
        <taxon>Eukaryota</taxon>
        <taxon>Metazoa</taxon>
        <taxon>Spiralia</taxon>
        <taxon>Lophotrochozoa</taxon>
        <taxon>Mollusca</taxon>
        <taxon>Gastropoda</taxon>
        <taxon>Heterobranchia</taxon>
        <taxon>Euthyneura</taxon>
        <taxon>Panpulmonata</taxon>
        <taxon>Hygrophila</taxon>
        <taxon>Lymnaeoidea</taxon>
        <taxon>Planorbidae</taxon>
        <taxon>Biomphalaria</taxon>
    </lineage>
</organism>
<dbReference type="AlphaFoldDB" id="A0A9W3AWN0"/>